<dbReference type="EMBL" id="JBCAWK010000005">
    <property type="protein sequence ID" value="KAK8858553.1"/>
    <property type="molecule type" value="Genomic_DNA"/>
</dbReference>
<dbReference type="GO" id="GO:0008124">
    <property type="term" value="F:4-alpha-hydroxytetrahydrobiopterin dehydratase activity"/>
    <property type="evidence" value="ECO:0007669"/>
    <property type="project" value="InterPro"/>
</dbReference>
<accession>A0AAW0YPT6</accession>
<dbReference type="InterPro" id="IPR036428">
    <property type="entry name" value="PCD_sf"/>
</dbReference>
<organism evidence="1 2">
    <name type="scientific">Kwoniella newhampshirensis</name>
    <dbReference type="NCBI Taxonomy" id="1651941"/>
    <lineage>
        <taxon>Eukaryota</taxon>
        <taxon>Fungi</taxon>
        <taxon>Dikarya</taxon>
        <taxon>Basidiomycota</taxon>
        <taxon>Agaricomycotina</taxon>
        <taxon>Tremellomycetes</taxon>
        <taxon>Tremellales</taxon>
        <taxon>Cryptococcaceae</taxon>
        <taxon>Kwoniella</taxon>
    </lineage>
</organism>
<dbReference type="AlphaFoldDB" id="A0AAW0YPT6"/>
<dbReference type="GO" id="GO:0006729">
    <property type="term" value="P:tetrahydrobiopterin biosynthetic process"/>
    <property type="evidence" value="ECO:0007669"/>
    <property type="project" value="InterPro"/>
</dbReference>
<dbReference type="SUPFAM" id="SSF55248">
    <property type="entry name" value="PCD-like"/>
    <property type="match status" value="1"/>
</dbReference>
<reference evidence="1 2" key="1">
    <citation type="journal article" date="2024" name="bioRxiv">
        <title>Comparative genomics of Cryptococcus and Kwoniella reveals pathogenesis evolution and contrasting karyotype dynamics via intercentromeric recombination or chromosome fusion.</title>
        <authorList>
            <person name="Coelho M.A."/>
            <person name="David-Palma M."/>
            <person name="Shea T."/>
            <person name="Bowers K."/>
            <person name="McGinley-Smith S."/>
            <person name="Mohammad A.W."/>
            <person name="Gnirke A."/>
            <person name="Yurkov A.M."/>
            <person name="Nowrousian M."/>
            <person name="Sun S."/>
            <person name="Cuomo C.A."/>
            <person name="Heitman J."/>
        </authorList>
    </citation>
    <scope>NUCLEOTIDE SEQUENCE [LARGE SCALE GENOMIC DNA]</scope>
    <source>
        <strain evidence="1 2">CBS 13917</strain>
    </source>
</reference>
<dbReference type="Proteomes" id="UP001388673">
    <property type="component" value="Unassembled WGS sequence"/>
</dbReference>
<name>A0AAW0YPT6_9TREE</name>
<dbReference type="RefSeq" id="XP_066803394.1">
    <property type="nucleotide sequence ID" value="XM_066945893.1"/>
</dbReference>
<protein>
    <recommendedName>
        <fullName evidence="3">4a-hydroxytetrahydrobiopterin dehydratase</fullName>
    </recommendedName>
</protein>
<evidence type="ECO:0000313" key="2">
    <source>
        <dbReference type="Proteomes" id="UP001388673"/>
    </source>
</evidence>
<evidence type="ECO:0000313" key="1">
    <source>
        <dbReference type="EMBL" id="KAK8858553.1"/>
    </source>
</evidence>
<comment type="caution">
    <text evidence="1">The sequence shown here is derived from an EMBL/GenBank/DDBJ whole genome shotgun (WGS) entry which is preliminary data.</text>
</comment>
<proteinExistence type="predicted"/>
<dbReference type="GeneID" id="92180040"/>
<dbReference type="Gene3D" id="3.30.1360.20">
    <property type="entry name" value="Transcriptional coactivator/pterin dehydratase"/>
    <property type="match status" value="1"/>
</dbReference>
<gene>
    <name evidence="1" type="ORF">IAR55_002782</name>
</gene>
<evidence type="ECO:0008006" key="3">
    <source>
        <dbReference type="Google" id="ProtNLM"/>
    </source>
</evidence>
<dbReference type="KEGG" id="kne:92180040"/>
<sequence length="142" mass="15665">MVDDVPNVAHGGGGTAGGDLQSRRLLRVYEFKEGKEGWRELLAFVREVGKVVEEEDHHPTILISPSSDYKPLISLPLSTRSYVVELATHTHTPLPPYPLPTKGDKMRPGVTGKDLKLAERIESVWEETTCGRGAVQMKMESG</sequence>
<keyword evidence="2" id="KW-1185">Reference proteome</keyword>